<dbReference type="InterPro" id="IPR001851">
    <property type="entry name" value="ABC_transp_permease"/>
</dbReference>
<sequence length="319" mass="33693">MNPNLVLLQSAVMFALAGGVLALSTYVKLWAGVLSFATVSFAAVGAYLTIWLYGEAGLGLLPALVVSMGITGLFGLVVGRVFLKLSSHWMALATVALMLITRVFVTNLGEYTGGSQGQVVPYVMTLPQMALMLALVCLLMWSLKRSKFGVAADTTREDPDVASALGVSVAQVKIIAFGISGAVGALGGSMEAAQLSYIDPNTFYIDLAVTIIASVVLGGAYHWFGSVIGAAVFTGMPVYISQYITEGQEIINGVLLLLIIIFLPGGLIDPLRWRRFREKHAARRRDATAPRGTGSGASDTEDPGRSTALSDDIEAGARR</sequence>
<feature type="transmembrane region" description="Helical" evidence="7">
    <location>
        <begin position="89"/>
        <end position="108"/>
    </location>
</feature>
<evidence type="ECO:0000256" key="2">
    <source>
        <dbReference type="ARBA" id="ARBA00022475"/>
    </source>
</evidence>
<dbReference type="RefSeq" id="WP_344008763.1">
    <property type="nucleotide sequence ID" value="NZ_BAAAMY010000010.1"/>
</dbReference>
<proteinExistence type="predicted"/>
<feature type="transmembrane region" description="Helical" evidence="7">
    <location>
        <begin position="32"/>
        <end position="53"/>
    </location>
</feature>
<feature type="transmembrane region" description="Helical" evidence="7">
    <location>
        <begin position="120"/>
        <end position="141"/>
    </location>
</feature>
<feature type="region of interest" description="Disordered" evidence="6">
    <location>
        <begin position="282"/>
        <end position="319"/>
    </location>
</feature>
<dbReference type="InterPro" id="IPR043428">
    <property type="entry name" value="LivM-like"/>
</dbReference>
<feature type="transmembrane region" description="Helical" evidence="7">
    <location>
        <begin position="207"/>
        <end position="230"/>
    </location>
</feature>
<evidence type="ECO:0000313" key="8">
    <source>
        <dbReference type="EMBL" id="GAA1928731.1"/>
    </source>
</evidence>
<accession>A0ABP5B2W8</accession>
<organism evidence="8 9">
    <name type="scientific">Nocardioides lentus</name>
    <dbReference type="NCBI Taxonomy" id="338077"/>
    <lineage>
        <taxon>Bacteria</taxon>
        <taxon>Bacillati</taxon>
        <taxon>Actinomycetota</taxon>
        <taxon>Actinomycetes</taxon>
        <taxon>Propionibacteriales</taxon>
        <taxon>Nocardioidaceae</taxon>
        <taxon>Nocardioides</taxon>
    </lineage>
</organism>
<dbReference type="PANTHER" id="PTHR30482">
    <property type="entry name" value="HIGH-AFFINITY BRANCHED-CHAIN AMINO ACID TRANSPORT SYSTEM PERMEASE"/>
    <property type="match status" value="1"/>
</dbReference>
<name>A0ABP5B2W8_9ACTN</name>
<keyword evidence="5 7" id="KW-0472">Membrane</keyword>
<keyword evidence="4 7" id="KW-1133">Transmembrane helix</keyword>
<comment type="caution">
    <text evidence="8">The sequence shown here is derived from an EMBL/GenBank/DDBJ whole genome shotgun (WGS) entry which is preliminary data.</text>
</comment>
<evidence type="ECO:0000256" key="1">
    <source>
        <dbReference type="ARBA" id="ARBA00004651"/>
    </source>
</evidence>
<evidence type="ECO:0000256" key="3">
    <source>
        <dbReference type="ARBA" id="ARBA00022692"/>
    </source>
</evidence>
<protein>
    <recommendedName>
        <fullName evidence="10">Branched-chain amino acid ABC transporter permease</fullName>
    </recommendedName>
</protein>
<dbReference type="EMBL" id="BAAAMY010000010">
    <property type="protein sequence ID" value="GAA1928731.1"/>
    <property type="molecule type" value="Genomic_DNA"/>
</dbReference>
<evidence type="ECO:0000256" key="5">
    <source>
        <dbReference type="ARBA" id="ARBA00023136"/>
    </source>
</evidence>
<feature type="transmembrane region" description="Helical" evidence="7">
    <location>
        <begin position="60"/>
        <end position="83"/>
    </location>
</feature>
<feature type="transmembrane region" description="Helical" evidence="7">
    <location>
        <begin position="161"/>
        <end position="186"/>
    </location>
</feature>
<keyword evidence="9" id="KW-1185">Reference proteome</keyword>
<dbReference type="Pfam" id="PF02653">
    <property type="entry name" value="BPD_transp_2"/>
    <property type="match status" value="1"/>
</dbReference>
<evidence type="ECO:0000313" key="9">
    <source>
        <dbReference type="Proteomes" id="UP001501612"/>
    </source>
</evidence>
<keyword evidence="3 7" id="KW-0812">Transmembrane</keyword>
<comment type="subcellular location">
    <subcellularLocation>
        <location evidence="1">Cell membrane</location>
        <topology evidence="1">Multi-pass membrane protein</topology>
    </subcellularLocation>
</comment>
<reference evidence="9" key="1">
    <citation type="journal article" date="2019" name="Int. J. Syst. Evol. Microbiol.">
        <title>The Global Catalogue of Microorganisms (GCM) 10K type strain sequencing project: providing services to taxonomists for standard genome sequencing and annotation.</title>
        <authorList>
            <consortium name="The Broad Institute Genomics Platform"/>
            <consortium name="The Broad Institute Genome Sequencing Center for Infectious Disease"/>
            <person name="Wu L."/>
            <person name="Ma J."/>
        </authorList>
    </citation>
    <scope>NUCLEOTIDE SEQUENCE [LARGE SCALE GENOMIC DNA]</scope>
    <source>
        <strain evidence="9">JCM 14046</strain>
    </source>
</reference>
<feature type="transmembrane region" description="Helical" evidence="7">
    <location>
        <begin position="250"/>
        <end position="268"/>
    </location>
</feature>
<evidence type="ECO:0000256" key="4">
    <source>
        <dbReference type="ARBA" id="ARBA00022989"/>
    </source>
</evidence>
<evidence type="ECO:0000256" key="7">
    <source>
        <dbReference type="SAM" id="Phobius"/>
    </source>
</evidence>
<evidence type="ECO:0008006" key="10">
    <source>
        <dbReference type="Google" id="ProtNLM"/>
    </source>
</evidence>
<keyword evidence="2" id="KW-1003">Cell membrane</keyword>
<dbReference type="CDD" id="cd06581">
    <property type="entry name" value="TM_PBP1_LivM_like"/>
    <property type="match status" value="1"/>
</dbReference>
<dbReference type="PANTHER" id="PTHR30482:SF10">
    <property type="entry name" value="HIGH-AFFINITY BRANCHED-CHAIN AMINO ACID TRANSPORT PROTEIN BRAE"/>
    <property type="match status" value="1"/>
</dbReference>
<dbReference type="Proteomes" id="UP001501612">
    <property type="component" value="Unassembled WGS sequence"/>
</dbReference>
<evidence type="ECO:0000256" key="6">
    <source>
        <dbReference type="SAM" id="MobiDB-lite"/>
    </source>
</evidence>
<gene>
    <name evidence="8" type="ORF">GCM10009737_33270</name>
</gene>